<dbReference type="InterPro" id="IPR006549">
    <property type="entry name" value="HAD-SF_hydro_IIIA"/>
</dbReference>
<dbReference type="InterPro" id="IPR013954">
    <property type="entry name" value="PNK3P"/>
</dbReference>
<accession>A0A2D3V9L0</accession>
<keyword evidence="2" id="KW-0808">Transferase</keyword>
<evidence type="ECO:0000256" key="1">
    <source>
        <dbReference type="SAM" id="MobiDB-lite"/>
    </source>
</evidence>
<dbReference type="Pfam" id="PF08645">
    <property type="entry name" value="PNK3P"/>
    <property type="match status" value="1"/>
</dbReference>
<dbReference type="InterPro" id="IPR023214">
    <property type="entry name" value="HAD_sf"/>
</dbReference>
<dbReference type="FunFam" id="3.40.50.1000:FF:000078">
    <property type="entry name" value="Bifunctional polynucleotide phosphatase/kinase"/>
    <property type="match status" value="1"/>
</dbReference>
<keyword evidence="3" id="KW-1185">Reference proteome</keyword>
<dbReference type="NCBIfam" id="TIGR01664">
    <property type="entry name" value="DNA-3'-Pase"/>
    <property type="match status" value="1"/>
</dbReference>
<feature type="compositionally biased region" description="Basic and acidic residues" evidence="1">
    <location>
        <begin position="1"/>
        <end position="15"/>
    </location>
</feature>
<dbReference type="STRING" id="112498.A0A2D3V9L0"/>
<dbReference type="Gene3D" id="3.40.50.1000">
    <property type="entry name" value="HAD superfamily/HAD-like"/>
    <property type="match status" value="1"/>
</dbReference>
<dbReference type="EMBL" id="FJUY01000009">
    <property type="protein sequence ID" value="CZT20336.1"/>
    <property type="molecule type" value="Genomic_DNA"/>
</dbReference>
<dbReference type="RefSeq" id="XP_023627225.1">
    <property type="nucleotide sequence ID" value="XM_023771457.1"/>
</dbReference>
<dbReference type="GO" id="GO:0006281">
    <property type="term" value="P:DNA repair"/>
    <property type="evidence" value="ECO:0007669"/>
    <property type="project" value="TreeGrafter"/>
</dbReference>
<feature type="region of interest" description="Disordered" evidence="1">
    <location>
        <begin position="1"/>
        <end position="27"/>
    </location>
</feature>
<dbReference type="Gene3D" id="3.40.50.300">
    <property type="entry name" value="P-loop containing nucleotide triphosphate hydrolases"/>
    <property type="match status" value="1"/>
</dbReference>
<dbReference type="NCBIfam" id="TIGR01662">
    <property type="entry name" value="HAD-SF-IIIA"/>
    <property type="match status" value="1"/>
</dbReference>
<proteinExistence type="predicted"/>
<dbReference type="AlphaFoldDB" id="A0A2D3V9L0"/>
<keyword evidence="2" id="KW-0418">Kinase</keyword>
<dbReference type="GeneID" id="35601336"/>
<protein>
    <submittedName>
        <fullName evidence="2">Related to bifunctional polynucleotide phosphatase/kinase</fullName>
    </submittedName>
</protein>
<dbReference type="InterPro" id="IPR006551">
    <property type="entry name" value="Polynucleotide_phosphatase"/>
</dbReference>
<evidence type="ECO:0000313" key="2">
    <source>
        <dbReference type="EMBL" id="CZT20336.1"/>
    </source>
</evidence>
<gene>
    <name evidence="2" type="ORF">RCC_06195</name>
</gene>
<dbReference type="SUPFAM" id="SSF56784">
    <property type="entry name" value="HAD-like"/>
    <property type="match status" value="1"/>
</dbReference>
<dbReference type="PANTHER" id="PTHR12083">
    <property type="entry name" value="BIFUNCTIONAL POLYNUCLEOTIDE PHOSPHATASE/KINASE"/>
    <property type="match status" value="1"/>
</dbReference>
<dbReference type="GO" id="GO:0003690">
    <property type="term" value="F:double-stranded DNA binding"/>
    <property type="evidence" value="ECO:0007669"/>
    <property type="project" value="TreeGrafter"/>
</dbReference>
<organism evidence="2 3">
    <name type="scientific">Ramularia collo-cygni</name>
    <dbReference type="NCBI Taxonomy" id="112498"/>
    <lineage>
        <taxon>Eukaryota</taxon>
        <taxon>Fungi</taxon>
        <taxon>Dikarya</taxon>
        <taxon>Ascomycota</taxon>
        <taxon>Pezizomycotina</taxon>
        <taxon>Dothideomycetes</taxon>
        <taxon>Dothideomycetidae</taxon>
        <taxon>Mycosphaerellales</taxon>
        <taxon>Mycosphaerellaceae</taxon>
        <taxon>Ramularia</taxon>
    </lineage>
</organism>
<reference evidence="2 3" key="1">
    <citation type="submission" date="2016-03" db="EMBL/GenBank/DDBJ databases">
        <authorList>
            <person name="Ploux O."/>
        </authorList>
    </citation>
    <scope>NUCLEOTIDE SEQUENCE [LARGE SCALE GENOMIC DNA]</scope>
    <source>
        <strain evidence="2 3">URUG2</strain>
    </source>
</reference>
<sequence length="441" mass="49493">MMPPEGLKRSSEREISPPPAKRKAAATTTQKAVANFFKPASSKVPDKIHFQTFQRSLVVGRCEGATTIPRPKPTKIAAFDLDDTIIKTKSAKKFSLGPDDWQWWHACVPAKLKQLHEDGYAVVFVSNQNAISLTPDSKTGGDMKAYMNFKAKVTAVFKNLDLPITLYAATEKDLNRKPRTGMWDQVLKDYGLEVLRDSSFFVGDAAGRTGDKSANVRKDHSCSDRDFAANVGIAFHTPEEFFLDEEVKPFTRPFCPSAYLAGIEESQTDPVVFRKANELDVVLLCGSPGAGKSTFYWQHMKSLGYGRVNQDLLKTREKCLKMATQLLQEKQSVAVDNTNADIETRSAWITLAAKLGVPCRLVHFTAPAKLCEHNATVRALSSEKQMNPEDRMLLPKMAFNSFTSRYREPKLEEGFQDITEVAFVFEGNEDQKAQWEKYWIN</sequence>
<dbReference type="SUPFAM" id="SSF52540">
    <property type="entry name" value="P-loop containing nucleoside triphosphate hydrolases"/>
    <property type="match status" value="1"/>
</dbReference>
<dbReference type="InterPro" id="IPR027417">
    <property type="entry name" value="P-loop_NTPase"/>
</dbReference>
<dbReference type="GO" id="GO:0046403">
    <property type="term" value="F:polynucleotide 3'-phosphatase activity"/>
    <property type="evidence" value="ECO:0007669"/>
    <property type="project" value="TreeGrafter"/>
</dbReference>
<dbReference type="PANTHER" id="PTHR12083:SF9">
    <property type="entry name" value="BIFUNCTIONAL POLYNUCLEOTIDE PHOSPHATASE_KINASE"/>
    <property type="match status" value="1"/>
</dbReference>
<evidence type="ECO:0000313" key="3">
    <source>
        <dbReference type="Proteomes" id="UP000225277"/>
    </source>
</evidence>
<dbReference type="OrthoDB" id="19045at2759"/>
<dbReference type="GO" id="GO:0046404">
    <property type="term" value="F:ATP-dependent polydeoxyribonucleotide 5'-hydroxyl-kinase activity"/>
    <property type="evidence" value="ECO:0007669"/>
    <property type="project" value="TreeGrafter"/>
</dbReference>
<name>A0A2D3V9L0_9PEZI</name>
<dbReference type="InterPro" id="IPR036412">
    <property type="entry name" value="HAD-like_sf"/>
</dbReference>
<dbReference type="Proteomes" id="UP000225277">
    <property type="component" value="Unassembled WGS sequence"/>
</dbReference>
<dbReference type="FunFam" id="3.40.50.300:FF:000737">
    <property type="entry name" value="Bifunctional polynucleotide phosphatase/kinase"/>
    <property type="match status" value="1"/>
</dbReference>
<dbReference type="Pfam" id="PF13671">
    <property type="entry name" value="AAA_33"/>
    <property type="match status" value="1"/>
</dbReference>
<dbReference type="CDD" id="cd01625">
    <property type="entry name" value="HAD_PNP"/>
    <property type="match status" value="1"/>
</dbReference>